<name>A0ACC6PUN1_9ACTN</name>
<dbReference type="Proteomes" id="UP001377168">
    <property type="component" value="Unassembled WGS sequence"/>
</dbReference>
<keyword evidence="2" id="KW-1185">Reference proteome</keyword>
<accession>A0ACC6PUN1</accession>
<evidence type="ECO:0000313" key="2">
    <source>
        <dbReference type="Proteomes" id="UP001377168"/>
    </source>
</evidence>
<dbReference type="EMBL" id="JBBKAJ010000022">
    <property type="protein sequence ID" value="MEJ8635056.1"/>
    <property type="molecule type" value="Genomic_DNA"/>
</dbReference>
<reference evidence="1" key="1">
    <citation type="submission" date="2024-03" db="EMBL/GenBank/DDBJ databases">
        <title>Novel Streptomyces species of biotechnological and ecological value are a feature of Machair soil.</title>
        <authorList>
            <person name="Prole J.R."/>
            <person name="Goodfellow M."/>
            <person name="Allenby N."/>
            <person name="Ward A.C."/>
        </authorList>
    </citation>
    <scope>NUCLEOTIDE SEQUENCE</scope>
    <source>
        <strain evidence="1">MS2.AVA.5</strain>
    </source>
</reference>
<gene>
    <name evidence="1" type="ORF">WKI67_16850</name>
</gene>
<organism evidence="1 2">
    <name type="scientific">Streptomyces achmelvichensis</name>
    <dbReference type="NCBI Taxonomy" id="3134111"/>
    <lineage>
        <taxon>Bacteria</taxon>
        <taxon>Bacillati</taxon>
        <taxon>Actinomycetota</taxon>
        <taxon>Actinomycetes</taxon>
        <taxon>Kitasatosporales</taxon>
        <taxon>Streptomycetaceae</taxon>
        <taxon>Streptomyces</taxon>
    </lineage>
</organism>
<sequence length="445" mass="47849">MPRSRRTSAVALAATASIALLTTACTGSADAGASDDPKAKTTLTFWHGWSAPSEVKAIEANIKTFETAHPNIKVKIVKGITDDKINQALRGGGSQGPDVVSSFTTDNVGRFCTSNALADLKPFLDKAKIDPATTFLPQMAKYTEHDGKRCTVPLLGDAYGLYYNKDAFKEAGITAPPKRLSEFSAVAKKLTKTKGGTIERLGFNPSYQAYETTVEHYGSQFGITYLDQNGKSNTANDPAVKAMFTWQKKLLDDLGGYAKINKFRTAVGDEWGPKHPFHTGQVAMQLDGEWRGKMATNAKLGFEIGAAPFPVPDAQVADYGKGYLSGTILGIANNSAKKNAAWELVKYLSTDTDAVVSFANAIHNVPSTVAALKSPKLNNDPLYRTFVDIAQHPKSSHAPSSVNGGAFLLTLQDFGVSYEQGKQKDLDALLKKNDAQVDKDNEQAG</sequence>
<protein>
    <submittedName>
        <fullName evidence="1">ABC transporter substrate-binding protein</fullName>
    </submittedName>
</protein>
<evidence type="ECO:0000313" key="1">
    <source>
        <dbReference type="EMBL" id="MEJ8635056.1"/>
    </source>
</evidence>
<proteinExistence type="predicted"/>
<comment type="caution">
    <text evidence="1">The sequence shown here is derived from an EMBL/GenBank/DDBJ whole genome shotgun (WGS) entry which is preliminary data.</text>
</comment>